<accession>A0A935MZ42</accession>
<gene>
    <name evidence="1" type="ORF">IPJ38_12860</name>
</gene>
<proteinExistence type="predicted"/>
<evidence type="ECO:0000313" key="2">
    <source>
        <dbReference type="Proteomes" id="UP000739411"/>
    </source>
</evidence>
<organism evidence="1 2">
    <name type="scientific">Candidatus Dechloromonas phosphorivorans</name>
    <dbReference type="NCBI Taxonomy" id="2899244"/>
    <lineage>
        <taxon>Bacteria</taxon>
        <taxon>Pseudomonadati</taxon>
        <taxon>Pseudomonadota</taxon>
        <taxon>Betaproteobacteria</taxon>
        <taxon>Rhodocyclales</taxon>
        <taxon>Azonexaceae</taxon>
        <taxon>Dechloromonas</taxon>
    </lineage>
</organism>
<name>A0A935MZ42_9RHOO</name>
<sequence length="49" mass="5781">MNFPEGGDETLKKQIYDLAHQEHGRKIRMLKDIMLLKAKVLVSEFHKSR</sequence>
<evidence type="ECO:0000313" key="1">
    <source>
        <dbReference type="EMBL" id="MBK7415866.1"/>
    </source>
</evidence>
<dbReference type="AlphaFoldDB" id="A0A935MZ42"/>
<protein>
    <submittedName>
        <fullName evidence="1">Uncharacterized protein</fullName>
    </submittedName>
</protein>
<dbReference type="EMBL" id="JADJMS010000026">
    <property type="protein sequence ID" value="MBK7415866.1"/>
    <property type="molecule type" value="Genomic_DNA"/>
</dbReference>
<comment type="caution">
    <text evidence="1">The sequence shown here is derived from an EMBL/GenBank/DDBJ whole genome shotgun (WGS) entry which is preliminary data.</text>
</comment>
<reference evidence="1 2" key="1">
    <citation type="submission" date="2020-10" db="EMBL/GenBank/DDBJ databases">
        <title>Connecting structure to function with the recovery of over 1000 high-quality activated sludge metagenome-assembled genomes encoding full-length rRNA genes using long-read sequencing.</title>
        <authorList>
            <person name="Singleton C.M."/>
            <person name="Petriglieri F."/>
            <person name="Kristensen J.M."/>
            <person name="Kirkegaard R.H."/>
            <person name="Michaelsen T.Y."/>
            <person name="Andersen M.H."/>
            <person name="Karst S.M."/>
            <person name="Dueholm M.S."/>
            <person name="Nielsen P.H."/>
            <person name="Albertsen M."/>
        </authorList>
    </citation>
    <scope>NUCLEOTIDE SEQUENCE [LARGE SCALE GENOMIC DNA]</scope>
    <source>
        <strain evidence="1">EsbW_18-Q3-R4-48_BATAC.463</strain>
    </source>
</reference>
<dbReference type="Proteomes" id="UP000739411">
    <property type="component" value="Unassembled WGS sequence"/>
</dbReference>